<reference evidence="2 3" key="1">
    <citation type="journal article" date="2024" name="G3 (Bethesda)">
        <title>Genome assembly of Hibiscus sabdariffa L. provides insights into metabolisms of medicinal natural products.</title>
        <authorList>
            <person name="Kim T."/>
        </authorList>
    </citation>
    <scope>NUCLEOTIDE SEQUENCE [LARGE SCALE GENOMIC DNA]</scope>
    <source>
        <strain evidence="2">TK-2024</strain>
        <tissue evidence="2">Old leaves</tissue>
    </source>
</reference>
<proteinExistence type="predicted"/>
<comment type="caution">
    <text evidence="2">The sequence shown here is derived from an EMBL/GenBank/DDBJ whole genome shotgun (WGS) entry which is preliminary data.</text>
</comment>
<feature type="compositionally biased region" description="Polar residues" evidence="1">
    <location>
        <begin position="71"/>
        <end position="98"/>
    </location>
</feature>
<feature type="region of interest" description="Disordered" evidence="1">
    <location>
        <begin position="1"/>
        <end position="98"/>
    </location>
</feature>
<feature type="compositionally biased region" description="Basic residues" evidence="1">
    <location>
        <begin position="1"/>
        <end position="10"/>
    </location>
</feature>
<evidence type="ECO:0000313" key="2">
    <source>
        <dbReference type="EMBL" id="KAK8515165.1"/>
    </source>
</evidence>
<name>A0ABR2C6X4_9ROSI</name>
<sequence>MLAHQAKKKVGSQARRPAAAATKVMGQKEVNPSTRAATLKEASDPFGGAQRSMRPGTQATRTRSVRRASHHANNGQVSHPTGSPNKAQSQPCRGSQTFGPLHIICWPMHVP</sequence>
<dbReference type="Proteomes" id="UP001472677">
    <property type="component" value="Unassembled WGS sequence"/>
</dbReference>
<evidence type="ECO:0000256" key="1">
    <source>
        <dbReference type="SAM" id="MobiDB-lite"/>
    </source>
</evidence>
<dbReference type="EMBL" id="JBBPBM010000064">
    <property type="protein sequence ID" value="KAK8515165.1"/>
    <property type="molecule type" value="Genomic_DNA"/>
</dbReference>
<protein>
    <submittedName>
        <fullName evidence="2">Uncharacterized protein</fullName>
    </submittedName>
</protein>
<gene>
    <name evidence="2" type="ORF">V6N12_019213</name>
</gene>
<keyword evidence="3" id="KW-1185">Reference proteome</keyword>
<evidence type="ECO:0000313" key="3">
    <source>
        <dbReference type="Proteomes" id="UP001472677"/>
    </source>
</evidence>
<organism evidence="2 3">
    <name type="scientific">Hibiscus sabdariffa</name>
    <name type="common">roselle</name>
    <dbReference type="NCBI Taxonomy" id="183260"/>
    <lineage>
        <taxon>Eukaryota</taxon>
        <taxon>Viridiplantae</taxon>
        <taxon>Streptophyta</taxon>
        <taxon>Embryophyta</taxon>
        <taxon>Tracheophyta</taxon>
        <taxon>Spermatophyta</taxon>
        <taxon>Magnoliopsida</taxon>
        <taxon>eudicotyledons</taxon>
        <taxon>Gunneridae</taxon>
        <taxon>Pentapetalae</taxon>
        <taxon>rosids</taxon>
        <taxon>malvids</taxon>
        <taxon>Malvales</taxon>
        <taxon>Malvaceae</taxon>
        <taxon>Malvoideae</taxon>
        <taxon>Hibiscus</taxon>
    </lineage>
</organism>
<accession>A0ABR2C6X4</accession>